<sequence length="133" mass="14622">MSDLTLPVTVITATALAALYLAQTISVIIQRRRQRIAHGDAGDKTMMKRIRGHANTSEQVPLFLILLGLLELQSPPYKGLLCLVASLMVLGRILHGVYFLDIGAHFRYRQFGMLMTLLAYLAAILALACAILT</sequence>
<keyword evidence="3 5" id="KW-1133">Transmembrane helix</keyword>
<comment type="caution">
    <text evidence="6">The sequence shown here is derived from an EMBL/GenBank/DDBJ whole genome shotgun (WGS) entry which is preliminary data.</text>
</comment>
<evidence type="ECO:0000256" key="2">
    <source>
        <dbReference type="ARBA" id="ARBA00022692"/>
    </source>
</evidence>
<dbReference type="SUPFAM" id="SSF161084">
    <property type="entry name" value="MAPEG domain-like"/>
    <property type="match status" value="1"/>
</dbReference>
<dbReference type="RefSeq" id="WP_284376362.1">
    <property type="nucleotide sequence ID" value="NZ_BSNN01000002.1"/>
</dbReference>
<comment type="subcellular location">
    <subcellularLocation>
        <location evidence="1">Membrane</location>
    </subcellularLocation>
</comment>
<name>A0ABQ5VSY5_9RHOB</name>
<dbReference type="InterPro" id="IPR001129">
    <property type="entry name" value="Membr-assoc_MAPEG"/>
</dbReference>
<organism evidence="6 7">
    <name type="scientific">Amylibacter marinus</name>
    <dbReference type="NCBI Taxonomy" id="1475483"/>
    <lineage>
        <taxon>Bacteria</taxon>
        <taxon>Pseudomonadati</taxon>
        <taxon>Pseudomonadota</taxon>
        <taxon>Alphaproteobacteria</taxon>
        <taxon>Rhodobacterales</taxon>
        <taxon>Paracoccaceae</taxon>
        <taxon>Amylibacter</taxon>
    </lineage>
</organism>
<reference evidence="7" key="1">
    <citation type="journal article" date="2019" name="Int. J. Syst. Evol. Microbiol.">
        <title>The Global Catalogue of Microorganisms (GCM) 10K type strain sequencing project: providing services to taxonomists for standard genome sequencing and annotation.</title>
        <authorList>
            <consortium name="The Broad Institute Genomics Platform"/>
            <consortium name="The Broad Institute Genome Sequencing Center for Infectious Disease"/>
            <person name="Wu L."/>
            <person name="Ma J."/>
        </authorList>
    </citation>
    <scope>NUCLEOTIDE SEQUENCE [LARGE SCALE GENOMIC DNA]</scope>
    <source>
        <strain evidence="7">NBRC 110140</strain>
    </source>
</reference>
<evidence type="ECO:0000256" key="5">
    <source>
        <dbReference type="SAM" id="Phobius"/>
    </source>
</evidence>
<dbReference type="Gene3D" id="1.20.120.550">
    <property type="entry name" value="Membrane associated eicosanoid/glutathione metabolism-like domain"/>
    <property type="match status" value="1"/>
</dbReference>
<dbReference type="EMBL" id="BSNN01000002">
    <property type="protein sequence ID" value="GLQ34542.1"/>
    <property type="molecule type" value="Genomic_DNA"/>
</dbReference>
<evidence type="ECO:0000313" key="7">
    <source>
        <dbReference type="Proteomes" id="UP001156694"/>
    </source>
</evidence>
<dbReference type="PANTHER" id="PTHR35814:SF1">
    <property type="entry name" value="GLUTATHIONE S-TRANSFERASE-RELATED"/>
    <property type="match status" value="1"/>
</dbReference>
<evidence type="ECO:0000313" key="6">
    <source>
        <dbReference type="EMBL" id="GLQ34542.1"/>
    </source>
</evidence>
<feature type="transmembrane region" description="Helical" evidence="5">
    <location>
        <begin position="111"/>
        <end position="132"/>
    </location>
</feature>
<dbReference type="InterPro" id="IPR023352">
    <property type="entry name" value="MAPEG-like_dom_sf"/>
</dbReference>
<evidence type="ECO:0008006" key="8">
    <source>
        <dbReference type="Google" id="ProtNLM"/>
    </source>
</evidence>
<protein>
    <recommendedName>
        <fullName evidence="8">MAPEG family protein</fullName>
    </recommendedName>
</protein>
<evidence type="ECO:0000256" key="1">
    <source>
        <dbReference type="ARBA" id="ARBA00004370"/>
    </source>
</evidence>
<keyword evidence="7" id="KW-1185">Reference proteome</keyword>
<keyword evidence="4 5" id="KW-0472">Membrane</keyword>
<dbReference type="Pfam" id="PF01124">
    <property type="entry name" value="MAPEG"/>
    <property type="match status" value="1"/>
</dbReference>
<feature type="transmembrane region" description="Helical" evidence="5">
    <location>
        <begin position="80"/>
        <end position="99"/>
    </location>
</feature>
<evidence type="ECO:0000256" key="3">
    <source>
        <dbReference type="ARBA" id="ARBA00022989"/>
    </source>
</evidence>
<accession>A0ABQ5VSY5</accession>
<feature type="transmembrane region" description="Helical" evidence="5">
    <location>
        <begin position="6"/>
        <end position="29"/>
    </location>
</feature>
<dbReference type="PANTHER" id="PTHR35814">
    <property type="match status" value="1"/>
</dbReference>
<keyword evidence="2 5" id="KW-0812">Transmembrane</keyword>
<gene>
    <name evidence="6" type="ORF">GCM10007939_08250</name>
</gene>
<proteinExistence type="predicted"/>
<dbReference type="Proteomes" id="UP001156694">
    <property type="component" value="Unassembled WGS sequence"/>
</dbReference>
<evidence type="ECO:0000256" key="4">
    <source>
        <dbReference type="ARBA" id="ARBA00023136"/>
    </source>
</evidence>